<keyword evidence="2" id="KW-1185">Reference proteome</keyword>
<comment type="caution">
    <text evidence="1">The sequence shown here is derived from an EMBL/GenBank/DDBJ whole genome shotgun (WGS) entry which is preliminary data.</text>
</comment>
<dbReference type="Proteomes" id="UP000717624">
    <property type="component" value="Unassembled WGS sequence"/>
</dbReference>
<evidence type="ECO:0000313" key="2">
    <source>
        <dbReference type="Proteomes" id="UP000717624"/>
    </source>
</evidence>
<accession>A0A938Y4W7</accession>
<proteinExistence type="predicted"/>
<evidence type="ECO:0000313" key="1">
    <source>
        <dbReference type="EMBL" id="MBM7591295.1"/>
    </source>
</evidence>
<protein>
    <submittedName>
        <fullName evidence="1">Uncharacterized protein</fullName>
    </submittedName>
</protein>
<organism evidence="1 2">
    <name type="scientific">Brevibacillus fulvus</name>
    <dbReference type="NCBI Taxonomy" id="1125967"/>
    <lineage>
        <taxon>Bacteria</taxon>
        <taxon>Bacillati</taxon>
        <taxon>Bacillota</taxon>
        <taxon>Bacilli</taxon>
        <taxon>Bacillales</taxon>
        <taxon>Paenibacillaceae</taxon>
        <taxon>Brevibacillus</taxon>
    </lineage>
</organism>
<name>A0A938Y4W7_9BACL</name>
<dbReference type="RefSeq" id="WP_204519005.1">
    <property type="nucleotide sequence ID" value="NZ_BAABIN010000012.1"/>
</dbReference>
<dbReference type="EMBL" id="JAFBEB010000010">
    <property type="protein sequence ID" value="MBM7591295.1"/>
    <property type="molecule type" value="Genomic_DNA"/>
</dbReference>
<reference evidence="1" key="1">
    <citation type="submission" date="2021-01" db="EMBL/GenBank/DDBJ databases">
        <title>Genomic Encyclopedia of Type Strains, Phase IV (KMG-IV): sequencing the most valuable type-strain genomes for metagenomic binning, comparative biology and taxonomic classification.</title>
        <authorList>
            <person name="Goeker M."/>
        </authorList>
    </citation>
    <scope>NUCLEOTIDE SEQUENCE</scope>
    <source>
        <strain evidence="1">DSM 25523</strain>
    </source>
</reference>
<dbReference type="AlphaFoldDB" id="A0A938Y4W7"/>
<gene>
    <name evidence="1" type="ORF">JOD01_002922</name>
</gene>
<sequence length="180" mass="21807">MRDVPNRYRQLPPRTPEMLFNIIKKFYRGARNHVDFVQAKKQDVLRAYEQYQQTGESELLHKELVTLFLEFHFYTTCWLQIDLALYRLARMEQTRPFERLAQTYGPIIEKHVKVRHQLEQTERCVQAQWAHFGPDLRCVPEDRYWFDDLYFTVDQESVNQLNQLFAEAQTLQKELSFSEK</sequence>